<feature type="non-terminal residue" evidence="2">
    <location>
        <position position="1"/>
    </location>
</feature>
<proteinExistence type="predicted"/>
<dbReference type="EMBL" id="CABFNO020001379">
    <property type="protein sequence ID" value="CAG9984241.1"/>
    <property type="molecule type" value="Genomic_DNA"/>
</dbReference>
<reference evidence="2 3" key="2">
    <citation type="submission" date="2021-10" db="EMBL/GenBank/DDBJ databases">
        <authorList>
            <person name="Piombo E."/>
        </authorList>
    </citation>
    <scope>NUCLEOTIDE SEQUENCE [LARGE SCALE GENOMIC DNA]</scope>
</reference>
<evidence type="ECO:0000313" key="3">
    <source>
        <dbReference type="Proteomes" id="UP000754883"/>
    </source>
</evidence>
<feature type="region of interest" description="Disordered" evidence="1">
    <location>
        <begin position="212"/>
        <end position="316"/>
    </location>
</feature>
<evidence type="ECO:0000313" key="2">
    <source>
        <dbReference type="EMBL" id="CAG9984241.1"/>
    </source>
</evidence>
<name>A0A9N9UB15_9HYPO</name>
<feature type="compositionally biased region" description="Basic and acidic residues" evidence="1">
    <location>
        <begin position="237"/>
        <end position="256"/>
    </location>
</feature>
<gene>
    <name evidence="2" type="ORF">CBYS24578_00008728</name>
</gene>
<comment type="caution">
    <text evidence="2">The sequence shown here is derived from an EMBL/GenBank/DDBJ whole genome shotgun (WGS) entry which is preliminary data.</text>
</comment>
<accession>A0A9N9UB15</accession>
<protein>
    <submittedName>
        <fullName evidence="2">Uncharacterized protein</fullName>
    </submittedName>
</protein>
<sequence>MQRDYSVKNDGGGTLYSSVLRLGKGTPGPTHGELARIAVEAHKQWREKHGAHNVPGVTTAEYFNPKRGHARIMISTSEAGGKGVAKEQEMPAHYLQESKPEWKDRSNPEHFNGAKCGEFGVMGLHGKCYPHDMPHRSRMKPMVVTVGEKDQTQKNAGQRNPGEAKNIVIHAPCNGVKPGTQGAPDSGGCDTVMRKAGYRVVPDHTKIADSFNLGNFKKEKKRPLGDPNNSDPPVPKFSDEERAQRKQLGDARDAMTKARSNARKKAKEDANKQQLSSPGGASDGSGDEGFGNLFGRSLRKGGSSRLRRRGGISNAW</sequence>
<dbReference type="AlphaFoldDB" id="A0A9N9UB15"/>
<dbReference type="OrthoDB" id="10541155at2759"/>
<organism evidence="2 3">
    <name type="scientific">Clonostachys byssicola</name>
    <dbReference type="NCBI Taxonomy" id="160290"/>
    <lineage>
        <taxon>Eukaryota</taxon>
        <taxon>Fungi</taxon>
        <taxon>Dikarya</taxon>
        <taxon>Ascomycota</taxon>
        <taxon>Pezizomycotina</taxon>
        <taxon>Sordariomycetes</taxon>
        <taxon>Hypocreomycetidae</taxon>
        <taxon>Hypocreales</taxon>
        <taxon>Bionectriaceae</taxon>
        <taxon>Clonostachys</taxon>
    </lineage>
</organism>
<keyword evidence="3" id="KW-1185">Reference proteome</keyword>
<dbReference type="Proteomes" id="UP000754883">
    <property type="component" value="Unassembled WGS sequence"/>
</dbReference>
<evidence type="ECO:0000256" key="1">
    <source>
        <dbReference type="SAM" id="MobiDB-lite"/>
    </source>
</evidence>
<reference evidence="3" key="1">
    <citation type="submission" date="2019-06" db="EMBL/GenBank/DDBJ databases">
        <authorList>
            <person name="Broberg M."/>
        </authorList>
    </citation>
    <scope>NUCLEOTIDE SEQUENCE [LARGE SCALE GENOMIC DNA]</scope>
</reference>